<feature type="region of interest" description="Disordered" evidence="1">
    <location>
        <begin position="1"/>
        <end position="41"/>
    </location>
</feature>
<evidence type="ECO:0000313" key="3">
    <source>
        <dbReference type="Proteomes" id="UP000054538"/>
    </source>
</evidence>
<dbReference type="HOGENOM" id="CLU_2831905_0_0_1"/>
<proteinExistence type="predicted"/>
<dbReference type="Proteomes" id="UP000054538">
    <property type="component" value="Unassembled WGS sequence"/>
</dbReference>
<sequence>MRSVHQFLDLEAQHEDDEEETTDEEEQDPFFVPDGTIEDSPVTLSRALDRRRIYQIPSTAGPSHYT</sequence>
<feature type="compositionally biased region" description="Acidic residues" evidence="1">
    <location>
        <begin position="14"/>
        <end position="28"/>
    </location>
</feature>
<gene>
    <name evidence="2" type="ORF">PAXRUDRAFT_18459</name>
</gene>
<protein>
    <submittedName>
        <fullName evidence="2">Uncharacterized protein</fullName>
    </submittedName>
</protein>
<evidence type="ECO:0000256" key="1">
    <source>
        <dbReference type="SAM" id="MobiDB-lite"/>
    </source>
</evidence>
<reference evidence="3" key="2">
    <citation type="submission" date="2015-01" db="EMBL/GenBank/DDBJ databases">
        <title>Evolutionary Origins and Diversification of the Mycorrhizal Mutualists.</title>
        <authorList>
            <consortium name="DOE Joint Genome Institute"/>
            <consortium name="Mycorrhizal Genomics Consortium"/>
            <person name="Kohler A."/>
            <person name="Kuo A."/>
            <person name="Nagy L.G."/>
            <person name="Floudas D."/>
            <person name="Copeland A."/>
            <person name="Barry K.W."/>
            <person name="Cichocki N."/>
            <person name="Veneault-Fourrey C."/>
            <person name="LaButti K."/>
            <person name="Lindquist E.A."/>
            <person name="Lipzen A."/>
            <person name="Lundell T."/>
            <person name="Morin E."/>
            <person name="Murat C."/>
            <person name="Riley R."/>
            <person name="Ohm R."/>
            <person name="Sun H."/>
            <person name="Tunlid A."/>
            <person name="Henrissat B."/>
            <person name="Grigoriev I.V."/>
            <person name="Hibbett D.S."/>
            <person name="Martin F."/>
        </authorList>
    </citation>
    <scope>NUCLEOTIDE SEQUENCE [LARGE SCALE GENOMIC DNA]</scope>
    <source>
        <strain evidence="3">Ve08.2h10</strain>
    </source>
</reference>
<keyword evidence="3" id="KW-1185">Reference proteome</keyword>
<accession>A0A0D0CY05</accession>
<evidence type="ECO:0000313" key="2">
    <source>
        <dbReference type="EMBL" id="KIK76086.1"/>
    </source>
</evidence>
<name>A0A0D0CY05_9AGAM</name>
<dbReference type="InParanoid" id="A0A0D0CY05"/>
<dbReference type="AlphaFoldDB" id="A0A0D0CY05"/>
<organism evidence="2 3">
    <name type="scientific">Paxillus rubicundulus Ve08.2h10</name>
    <dbReference type="NCBI Taxonomy" id="930991"/>
    <lineage>
        <taxon>Eukaryota</taxon>
        <taxon>Fungi</taxon>
        <taxon>Dikarya</taxon>
        <taxon>Basidiomycota</taxon>
        <taxon>Agaricomycotina</taxon>
        <taxon>Agaricomycetes</taxon>
        <taxon>Agaricomycetidae</taxon>
        <taxon>Boletales</taxon>
        <taxon>Paxilineae</taxon>
        <taxon>Paxillaceae</taxon>
        <taxon>Paxillus</taxon>
    </lineage>
</organism>
<dbReference type="EMBL" id="KN827681">
    <property type="protein sequence ID" value="KIK76086.1"/>
    <property type="molecule type" value="Genomic_DNA"/>
</dbReference>
<reference evidence="2 3" key="1">
    <citation type="submission" date="2014-04" db="EMBL/GenBank/DDBJ databases">
        <authorList>
            <consortium name="DOE Joint Genome Institute"/>
            <person name="Kuo A."/>
            <person name="Kohler A."/>
            <person name="Jargeat P."/>
            <person name="Nagy L.G."/>
            <person name="Floudas D."/>
            <person name="Copeland A."/>
            <person name="Barry K.W."/>
            <person name="Cichocki N."/>
            <person name="Veneault-Fourrey C."/>
            <person name="LaButti K."/>
            <person name="Lindquist E.A."/>
            <person name="Lipzen A."/>
            <person name="Lundell T."/>
            <person name="Morin E."/>
            <person name="Murat C."/>
            <person name="Sun H."/>
            <person name="Tunlid A."/>
            <person name="Henrissat B."/>
            <person name="Grigoriev I.V."/>
            <person name="Hibbett D.S."/>
            <person name="Martin F."/>
            <person name="Nordberg H.P."/>
            <person name="Cantor M.N."/>
            <person name="Hua S.X."/>
        </authorList>
    </citation>
    <scope>NUCLEOTIDE SEQUENCE [LARGE SCALE GENOMIC DNA]</scope>
    <source>
        <strain evidence="2 3">Ve08.2h10</strain>
    </source>
</reference>